<dbReference type="Pfam" id="PF00072">
    <property type="entry name" value="Response_reg"/>
    <property type="match status" value="1"/>
</dbReference>
<dbReference type="InterPro" id="IPR000700">
    <property type="entry name" value="PAS-assoc_C"/>
</dbReference>
<evidence type="ECO:0000256" key="1">
    <source>
        <dbReference type="ARBA" id="ARBA00022679"/>
    </source>
</evidence>
<feature type="modified residue" description="4-aspartylphosphate" evidence="3">
    <location>
        <position position="16"/>
    </location>
</feature>
<dbReference type="InterPro" id="IPR003018">
    <property type="entry name" value="GAF"/>
</dbReference>
<dbReference type="PANTHER" id="PTHR44757">
    <property type="entry name" value="DIGUANYLATE CYCLASE DGCP"/>
    <property type="match status" value="1"/>
</dbReference>
<dbReference type="GO" id="GO:0000155">
    <property type="term" value="F:phosphorelay sensor kinase activity"/>
    <property type="evidence" value="ECO:0007669"/>
    <property type="project" value="InterPro"/>
</dbReference>
<dbReference type="AlphaFoldDB" id="A0A150J7Y6"/>
<evidence type="ECO:0000256" key="3">
    <source>
        <dbReference type="PROSITE-ProRule" id="PRU00169"/>
    </source>
</evidence>
<dbReference type="SUPFAM" id="SSF55785">
    <property type="entry name" value="PYP-like sensor domain (PAS domain)"/>
    <property type="match status" value="5"/>
</dbReference>
<proteinExistence type="predicted"/>
<dbReference type="EMBL" id="LNGC01000008">
    <property type="protein sequence ID" value="KYC53235.1"/>
    <property type="molecule type" value="Genomic_DNA"/>
</dbReference>
<evidence type="ECO:0000313" key="8">
    <source>
        <dbReference type="Proteomes" id="UP000075398"/>
    </source>
</evidence>
<dbReference type="Gene3D" id="3.30.450.20">
    <property type="entry name" value="PAS domain"/>
    <property type="match status" value="5"/>
</dbReference>
<feature type="domain" description="PAC" evidence="6">
    <location>
        <begin position="727"/>
        <end position="779"/>
    </location>
</feature>
<dbReference type="InterPro" id="IPR001610">
    <property type="entry name" value="PAC"/>
</dbReference>
<accession>A0A150J7Y6</accession>
<dbReference type="Pfam" id="PF00512">
    <property type="entry name" value="HisKA"/>
    <property type="match status" value="1"/>
</dbReference>
<feature type="domain" description="PAS" evidence="5">
    <location>
        <begin position="99"/>
        <end position="169"/>
    </location>
</feature>
<dbReference type="SMART" id="SM00091">
    <property type="entry name" value="PAS"/>
    <property type="match status" value="5"/>
</dbReference>
<organism evidence="7 8">
    <name type="scientific">Candidatus Methanofastidiosum methylothiophilum</name>
    <dbReference type="NCBI Taxonomy" id="1705564"/>
    <lineage>
        <taxon>Archaea</taxon>
        <taxon>Methanobacteriati</taxon>
        <taxon>Methanobacteriota</taxon>
        <taxon>Stenosarchaea group</taxon>
        <taxon>Candidatus Methanofastidiosia</taxon>
        <taxon>Candidatus Methanofastidiosales</taxon>
        <taxon>Candidatus Methanofastidiosaceae</taxon>
        <taxon>Candidatus Methanofastidiosum</taxon>
    </lineage>
</organism>
<protein>
    <submittedName>
        <fullName evidence="7">Bacterioopsin transcriptional activator</fullName>
    </submittedName>
</protein>
<dbReference type="InterPro" id="IPR000014">
    <property type="entry name" value="PAS"/>
</dbReference>
<gene>
    <name evidence="7" type="primary">bat_1</name>
    <name evidence="7" type="ORF">AMQ22_00346</name>
</gene>
<dbReference type="Proteomes" id="UP000075398">
    <property type="component" value="Unassembled WGS sequence"/>
</dbReference>
<dbReference type="Gene3D" id="3.40.50.2300">
    <property type="match status" value="1"/>
</dbReference>
<dbReference type="Pfam" id="PF13426">
    <property type="entry name" value="PAS_9"/>
    <property type="match status" value="4"/>
</dbReference>
<dbReference type="Pfam" id="PF00989">
    <property type="entry name" value="PAS"/>
    <property type="match status" value="1"/>
</dbReference>
<dbReference type="CDD" id="cd00130">
    <property type="entry name" value="PAS"/>
    <property type="match status" value="5"/>
</dbReference>
<dbReference type="SUPFAM" id="SSF52172">
    <property type="entry name" value="CheY-like"/>
    <property type="match status" value="1"/>
</dbReference>
<evidence type="ECO:0000259" key="6">
    <source>
        <dbReference type="PROSITE" id="PS50113"/>
    </source>
</evidence>
<dbReference type="CDD" id="cd00082">
    <property type="entry name" value="HisKA"/>
    <property type="match status" value="1"/>
</dbReference>
<dbReference type="SMART" id="SM00086">
    <property type="entry name" value="PAC"/>
    <property type="match status" value="5"/>
</dbReference>
<dbReference type="PROSITE" id="PS50113">
    <property type="entry name" value="PAC"/>
    <property type="match status" value="4"/>
</dbReference>
<feature type="domain" description="PAS" evidence="5">
    <location>
        <begin position="527"/>
        <end position="572"/>
    </location>
</feature>
<feature type="domain" description="Response regulatory" evidence="4">
    <location>
        <begin position="1"/>
        <end position="81"/>
    </location>
</feature>
<comment type="caution">
    <text evidence="7">The sequence shown here is derived from an EMBL/GenBank/DDBJ whole genome shotgun (WGS) entry which is preliminary data.</text>
</comment>
<sequence length="970" mass="112560">MQEALSREQWDVIISDYSMPGFTGIKALEILKATGLDIPFIIVSGKIDEETAVEAMKKGAVDYISKNNLARLIPAVEREIKDCEIRKKQKKMHSELIESEERFRLAFNNANIGMCLVDLKGNFTKVNQKLCEILGYSKEELEGFNTRDFTYERDKSTGPEFIKNALEGKSSNIVFEKRYINKNGDTVWAEVSSSIVKDEKGSPLYFISQIKDITKKKNTEEALRKSEENYRLIVDNTSDLIFRIDMNGNFIFMSKSVEEHTGYTDHEIVGKNIKDFLPPRSYADATRRIKQRLDGVEKLPKYEVDVVSKDGKSITFELNTSPIYVDEKIESILIVARDVSERKESEEKIKNRLLFEETIATISKRFTKIEDLNQSINLSLNELGEISKADRVYIFKFNEDMTKIDNTHEWCRNGVSPQIEYLKGISADAFPWWMEKINNSRIILVKDVAKLPPEASSEKETLESWGVKSFLVVPIYVKTRLYGFVGFDNMFEHVSWEKEDIDIITLFSEILGSAFERNKMLHELKESEENYRTIVEGQTEFIARILPDGTHIFANDALCKYLGLKKEEIIGKKITDIKNGPDTPEEDMKKLLEHFASFNEENPIKSIENRFIFQNGEVRWAEWKDKAVFDENGNIIEFQSIGRDVTDKKMMNEEINLLYNAIEQAPTIVVITDKQGNIEYVNPKFIEITGYDLPEALGKSLRMLKTGFLPKEHFEALWKSISSGKIWKGEFYNRKKDGTTYWESASISPVKNSIGEITHFIKVSEDITYKKLAEKDIQEKEETLRGILSATPIGINLMQERSIVWCNYYMKEITGYSEQELVGRNTKLLYVNEEEYQRFGDLYREKFEGPLRFETQWITKDKRVIDVLILLNPLNSYDLSKGYITIVSDITKSKKSQKQLDENLEYFAHLVDQIRNPLAIMSGFVQVETENEKLKERLLRQIDRIEELVKQLDQGWMDTEDTRRFLKRYI</sequence>
<dbReference type="InterPro" id="IPR013767">
    <property type="entry name" value="PAS_fold"/>
</dbReference>
<dbReference type="PANTHER" id="PTHR44757:SF2">
    <property type="entry name" value="BIOFILM ARCHITECTURE MAINTENANCE PROTEIN MBAA"/>
    <property type="match status" value="1"/>
</dbReference>
<evidence type="ECO:0000259" key="5">
    <source>
        <dbReference type="PROSITE" id="PS50112"/>
    </source>
</evidence>
<dbReference type="InterPro" id="IPR052155">
    <property type="entry name" value="Biofilm_reg_signaling"/>
</dbReference>
<dbReference type="InterPro" id="IPR035965">
    <property type="entry name" value="PAS-like_dom_sf"/>
</dbReference>
<evidence type="ECO:0000313" key="7">
    <source>
        <dbReference type="EMBL" id="KYC53235.1"/>
    </source>
</evidence>
<dbReference type="CDD" id="cd00156">
    <property type="entry name" value="REC"/>
    <property type="match status" value="1"/>
</dbReference>
<feature type="domain" description="PAS" evidence="5">
    <location>
        <begin position="654"/>
        <end position="701"/>
    </location>
</feature>
<dbReference type="Pfam" id="PF01590">
    <property type="entry name" value="GAF"/>
    <property type="match status" value="1"/>
</dbReference>
<dbReference type="Gene3D" id="3.30.450.40">
    <property type="match status" value="1"/>
</dbReference>
<keyword evidence="3" id="KW-0597">Phosphoprotein</keyword>
<dbReference type="GO" id="GO:0006355">
    <property type="term" value="P:regulation of DNA-templated transcription"/>
    <property type="evidence" value="ECO:0007669"/>
    <property type="project" value="InterPro"/>
</dbReference>
<dbReference type="PROSITE" id="PS50110">
    <property type="entry name" value="RESPONSE_REGULATORY"/>
    <property type="match status" value="1"/>
</dbReference>
<feature type="domain" description="PAS" evidence="5">
    <location>
        <begin position="226"/>
        <end position="296"/>
    </location>
</feature>
<dbReference type="InterPro" id="IPR001789">
    <property type="entry name" value="Sig_transdc_resp-reg_receiver"/>
</dbReference>
<feature type="domain" description="PAS" evidence="5">
    <location>
        <begin position="803"/>
        <end position="850"/>
    </location>
</feature>
<dbReference type="NCBIfam" id="TIGR00229">
    <property type="entry name" value="sensory_box"/>
    <property type="match status" value="5"/>
</dbReference>
<dbReference type="PROSITE" id="PS50112">
    <property type="entry name" value="PAS"/>
    <property type="match status" value="5"/>
</dbReference>
<dbReference type="SMART" id="SM00065">
    <property type="entry name" value="GAF"/>
    <property type="match status" value="1"/>
</dbReference>
<keyword evidence="1" id="KW-0808">Transferase</keyword>
<feature type="domain" description="PAC" evidence="6">
    <location>
        <begin position="605"/>
        <end position="657"/>
    </location>
</feature>
<dbReference type="InterPro" id="IPR003661">
    <property type="entry name" value="HisK_dim/P_dom"/>
</dbReference>
<evidence type="ECO:0000259" key="4">
    <source>
        <dbReference type="PROSITE" id="PS50110"/>
    </source>
</evidence>
<name>A0A150J7Y6_9EURY</name>
<keyword evidence="2" id="KW-0418">Kinase</keyword>
<feature type="domain" description="PAC" evidence="6">
    <location>
        <begin position="173"/>
        <end position="225"/>
    </location>
</feature>
<dbReference type="SMART" id="SM00388">
    <property type="entry name" value="HisKA"/>
    <property type="match status" value="1"/>
</dbReference>
<evidence type="ECO:0000256" key="2">
    <source>
        <dbReference type="ARBA" id="ARBA00022777"/>
    </source>
</evidence>
<dbReference type="InterPro" id="IPR011006">
    <property type="entry name" value="CheY-like_superfamily"/>
</dbReference>
<dbReference type="SUPFAM" id="SSF55781">
    <property type="entry name" value="GAF domain-like"/>
    <property type="match status" value="1"/>
</dbReference>
<feature type="domain" description="PAC" evidence="6">
    <location>
        <begin position="300"/>
        <end position="351"/>
    </location>
</feature>
<dbReference type="InterPro" id="IPR029016">
    <property type="entry name" value="GAF-like_dom_sf"/>
</dbReference>
<reference evidence="7 8" key="1">
    <citation type="journal article" date="2016" name="ISME J.">
        <title>Chasing the elusive Euryarchaeota class WSA2: genomes reveal a uniquely fastidious methyl-reducing methanogen.</title>
        <authorList>
            <person name="Nobu M.K."/>
            <person name="Narihiro T."/>
            <person name="Kuroda K."/>
            <person name="Mei R."/>
            <person name="Liu W.T."/>
        </authorList>
    </citation>
    <scope>NUCLEOTIDE SEQUENCE [LARGE SCALE GENOMIC DNA]</scope>
    <source>
        <strain evidence="7">U1lsi0528_Bin055</strain>
    </source>
</reference>